<sequence>MLAMEPGFASQLRALYGARMFFGGAVVDGRRPPRDARNAKSSFREGSAPAHHDRPIIGRMGRVSSRTTTGSTPAGACFLPKRTAVIHGVCTTKAEECLQEKRRPRFSDSCAGDQWRHETITATCGNGYGDTRPMPVTSPLENSALPHQCH</sequence>
<dbReference type="EMBL" id="ML995829">
    <property type="protein sequence ID" value="KAF2769925.1"/>
    <property type="molecule type" value="Genomic_DNA"/>
</dbReference>
<feature type="compositionally biased region" description="Basic and acidic residues" evidence="1">
    <location>
        <begin position="29"/>
        <end position="38"/>
    </location>
</feature>
<feature type="region of interest" description="Disordered" evidence="1">
    <location>
        <begin position="126"/>
        <end position="150"/>
    </location>
</feature>
<evidence type="ECO:0000313" key="3">
    <source>
        <dbReference type="Proteomes" id="UP000799436"/>
    </source>
</evidence>
<dbReference type="AlphaFoldDB" id="A0A6G1LAP9"/>
<reference evidence="2" key="1">
    <citation type="journal article" date="2020" name="Stud. Mycol.">
        <title>101 Dothideomycetes genomes: a test case for predicting lifestyles and emergence of pathogens.</title>
        <authorList>
            <person name="Haridas S."/>
            <person name="Albert R."/>
            <person name="Binder M."/>
            <person name="Bloem J."/>
            <person name="Labutti K."/>
            <person name="Salamov A."/>
            <person name="Andreopoulos B."/>
            <person name="Baker S."/>
            <person name="Barry K."/>
            <person name="Bills G."/>
            <person name="Bluhm B."/>
            <person name="Cannon C."/>
            <person name="Castanera R."/>
            <person name="Culley D."/>
            <person name="Daum C."/>
            <person name="Ezra D."/>
            <person name="Gonzalez J."/>
            <person name="Henrissat B."/>
            <person name="Kuo A."/>
            <person name="Liang C."/>
            <person name="Lipzen A."/>
            <person name="Lutzoni F."/>
            <person name="Magnuson J."/>
            <person name="Mondo S."/>
            <person name="Nolan M."/>
            <person name="Ohm R."/>
            <person name="Pangilinan J."/>
            <person name="Park H.-J."/>
            <person name="Ramirez L."/>
            <person name="Alfaro M."/>
            <person name="Sun H."/>
            <person name="Tritt A."/>
            <person name="Yoshinaga Y."/>
            <person name="Zwiers L.-H."/>
            <person name="Turgeon B."/>
            <person name="Goodwin S."/>
            <person name="Spatafora J."/>
            <person name="Crous P."/>
            <person name="Grigoriev I."/>
        </authorList>
    </citation>
    <scope>NUCLEOTIDE SEQUENCE</scope>
    <source>
        <strain evidence="2">CBS 116005</strain>
    </source>
</reference>
<evidence type="ECO:0000313" key="2">
    <source>
        <dbReference type="EMBL" id="KAF2769925.1"/>
    </source>
</evidence>
<feature type="region of interest" description="Disordered" evidence="1">
    <location>
        <begin position="29"/>
        <end position="55"/>
    </location>
</feature>
<protein>
    <submittedName>
        <fullName evidence="2">Uncharacterized protein</fullName>
    </submittedName>
</protein>
<keyword evidence="3" id="KW-1185">Reference proteome</keyword>
<accession>A0A6G1LAP9</accession>
<evidence type="ECO:0000256" key="1">
    <source>
        <dbReference type="SAM" id="MobiDB-lite"/>
    </source>
</evidence>
<dbReference type="Proteomes" id="UP000799436">
    <property type="component" value="Unassembled WGS sequence"/>
</dbReference>
<gene>
    <name evidence="2" type="ORF">EJ03DRAFT_81860</name>
</gene>
<name>A0A6G1LAP9_9PEZI</name>
<organism evidence="2 3">
    <name type="scientific">Teratosphaeria nubilosa</name>
    <dbReference type="NCBI Taxonomy" id="161662"/>
    <lineage>
        <taxon>Eukaryota</taxon>
        <taxon>Fungi</taxon>
        <taxon>Dikarya</taxon>
        <taxon>Ascomycota</taxon>
        <taxon>Pezizomycotina</taxon>
        <taxon>Dothideomycetes</taxon>
        <taxon>Dothideomycetidae</taxon>
        <taxon>Mycosphaerellales</taxon>
        <taxon>Teratosphaeriaceae</taxon>
        <taxon>Teratosphaeria</taxon>
    </lineage>
</organism>
<proteinExistence type="predicted"/>